<keyword evidence="3" id="KW-0732">Signal</keyword>
<dbReference type="GO" id="GO:0030246">
    <property type="term" value="F:carbohydrate binding"/>
    <property type="evidence" value="ECO:0007669"/>
    <property type="project" value="UniProtKB-ARBA"/>
</dbReference>
<evidence type="ECO:0000259" key="5">
    <source>
        <dbReference type="Pfam" id="PF13407"/>
    </source>
</evidence>
<feature type="compositionally biased region" description="Low complexity" evidence="4">
    <location>
        <begin position="48"/>
        <end position="70"/>
    </location>
</feature>
<dbReference type="PROSITE" id="PS51318">
    <property type="entry name" value="TAT"/>
    <property type="match status" value="1"/>
</dbReference>
<dbReference type="PANTHER" id="PTHR46847">
    <property type="entry name" value="D-ALLOSE-BINDING PERIPLASMIC PROTEIN-RELATED"/>
    <property type="match status" value="1"/>
</dbReference>
<name>A0A2I8VEM6_9EURY</name>
<reference evidence="6 7" key="1">
    <citation type="submission" date="2018-01" db="EMBL/GenBank/DDBJ databases">
        <title>Complete genome sequence of Salinigranum rubrum GX10T, an extremely halophilic archaeon isolated from a marine solar saltern.</title>
        <authorList>
            <person name="Han S."/>
        </authorList>
    </citation>
    <scope>NUCLEOTIDE SEQUENCE [LARGE SCALE GENOMIC DNA]</scope>
    <source>
        <strain evidence="6 7">GX10</strain>
    </source>
</reference>
<dbReference type="Gene3D" id="3.40.50.2300">
    <property type="match status" value="2"/>
</dbReference>
<evidence type="ECO:0000313" key="7">
    <source>
        <dbReference type="Proteomes" id="UP000236584"/>
    </source>
</evidence>
<dbReference type="Proteomes" id="UP000236584">
    <property type="component" value="Chromosome"/>
</dbReference>
<protein>
    <recommendedName>
        <fullName evidence="5">Periplasmic binding protein domain-containing protein</fullName>
    </recommendedName>
</protein>
<dbReference type="InterPro" id="IPR028082">
    <property type="entry name" value="Peripla_BP_I"/>
</dbReference>
<feature type="region of interest" description="Disordered" evidence="4">
    <location>
        <begin position="29"/>
        <end position="80"/>
    </location>
</feature>
<gene>
    <name evidence="6" type="ORF">C2R22_00755</name>
</gene>
<dbReference type="Pfam" id="PF13407">
    <property type="entry name" value="Peripla_BP_4"/>
    <property type="match status" value="1"/>
</dbReference>
<comment type="similarity">
    <text evidence="2">Belongs to the bacterial solute-binding protein 2 family.</text>
</comment>
<evidence type="ECO:0000256" key="4">
    <source>
        <dbReference type="SAM" id="MobiDB-lite"/>
    </source>
</evidence>
<dbReference type="EMBL" id="CP026309">
    <property type="protein sequence ID" value="AUV80365.1"/>
    <property type="molecule type" value="Genomic_DNA"/>
</dbReference>
<dbReference type="GeneID" id="35590574"/>
<dbReference type="PANTHER" id="PTHR46847:SF1">
    <property type="entry name" value="D-ALLOSE-BINDING PERIPLASMIC PROTEIN-RELATED"/>
    <property type="match status" value="1"/>
</dbReference>
<dbReference type="PROSITE" id="PS51257">
    <property type="entry name" value="PROKAR_LIPOPROTEIN"/>
    <property type="match status" value="1"/>
</dbReference>
<dbReference type="InterPro" id="IPR006311">
    <property type="entry name" value="TAT_signal"/>
</dbReference>
<accession>A0A2I8VEM6</accession>
<evidence type="ECO:0000256" key="2">
    <source>
        <dbReference type="ARBA" id="ARBA00007639"/>
    </source>
</evidence>
<dbReference type="InterPro" id="IPR025997">
    <property type="entry name" value="SBP_2_dom"/>
</dbReference>
<proteinExistence type="inferred from homology"/>
<dbReference type="KEGG" id="srub:C2R22_00755"/>
<dbReference type="AlphaFoldDB" id="A0A2I8VEM6"/>
<comment type="subcellular location">
    <subcellularLocation>
        <location evidence="1">Cell envelope</location>
    </subcellularLocation>
</comment>
<keyword evidence="7" id="KW-1185">Reference proteome</keyword>
<feature type="domain" description="Periplasmic binding protein" evidence="5">
    <location>
        <begin position="80"/>
        <end position="339"/>
    </location>
</feature>
<dbReference type="RefSeq" id="WP_103423873.1">
    <property type="nucleotide sequence ID" value="NZ_CP026309.1"/>
</dbReference>
<evidence type="ECO:0000313" key="6">
    <source>
        <dbReference type="EMBL" id="AUV80365.1"/>
    </source>
</evidence>
<organism evidence="6 7">
    <name type="scientific">Salinigranum rubrum</name>
    <dbReference type="NCBI Taxonomy" id="755307"/>
    <lineage>
        <taxon>Archaea</taxon>
        <taxon>Methanobacteriati</taxon>
        <taxon>Methanobacteriota</taxon>
        <taxon>Stenosarchaea group</taxon>
        <taxon>Halobacteria</taxon>
        <taxon>Halobacteriales</taxon>
        <taxon>Haloferacaceae</taxon>
        <taxon>Salinigranum</taxon>
    </lineage>
</organism>
<evidence type="ECO:0000256" key="3">
    <source>
        <dbReference type="ARBA" id="ARBA00022729"/>
    </source>
</evidence>
<evidence type="ECO:0000256" key="1">
    <source>
        <dbReference type="ARBA" id="ARBA00004196"/>
    </source>
</evidence>
<dbReference type="OrthoDB" id="254665at2157"/>
<sequence length="366" mass="38220">MSRDVHRRQFVRSSLVAGTALVAGCAGGGGDEGDGAATEGGDGGGTSTEGDGAMTESGDGTETASGDGTETSGGGSTPRVALSVPSLEFTFFARMENAFEQAKSEGLIASDSSFYDSGNSQSAQVSDVETAISNDVDFLMISAITAEGVINAIQQANDAGIPVVAIDRNVAQGETVTYVASDNVQLGRRSTELCLSFMQDNADADTYDVVQLEGTPGASVTNERGEGFQNAVSENDSLNRLASQTGEFSTQNALSVMEDFITQYGDEIDGVFCQNDLMALGAHQALQNADMSVPVTGIDGTQAWVELFSDNQYYGTIAQLPEEMVTTAIDRGKAHLAGEDVQDTIVIEGLEVTQDNASDYLSQYFG</sequence>
<feature type="compositionally biased region" description="Gly residues" evidence="4">
    <location>
        <begin position="38"/>
        <end position="47"/>
    </location>
</feature>
<dbReference type="SUPFAM" id="SSF53822">
    <property type="entry name" value="Periplasmic binding protein-like I"/>
    <property type="match status" value="1"/>
</dbReference>